<keyword evidence="2" id="KW-0812">Transmembrane</keyword>
<evidence type="ECO:0008006" key="5">
    <source>
        <dbReference type="Google" id="ProtNLM"/>
    </source>
</evidence>
<dbReference type="GO" id="GO:0016787">
    <property type="term" value="F:hydrolase activity"/>
    <property type="evidence" value="ECO:0007669"/>
    <property type="project" value="UniProtKB-KW"/>
</dbReference>
<dbReference type="RefSeq" id="WP_301630646.1">
    <property type="nucleotide sequence ID" value="NZ_BORS01000022.1"/>
</dbReference>
<comment type="caution">
    <text evidence="3">The sequence shown here is derived from an EMBL/GenBank/DDBJ whole genome shotgun (WGS) entry which is preliminary data.</text>
</comment>
<dbReference type="NCBIfam" id="TIGR03064">
    <property type="entry name" value="sortase_srtB"/>
    <property type="match status" value="1"/>
</dbReference>
<feature type="active site" description="Proton donor/acceptor" evidence="1">
    <location>
        <position position="157"/>
    </location>
</feature>
<name>A0A919Y4Z8_9BACL</name>
<keyword evidence="4" id="KW-1185">Reference proteome</keyword>
<evidence type="ECO:0000313" key="4">
    <source>
        <dbReference type="Proteomes" id="UP000678895"/>
    </source>
</evidence>
<dbReference type="Gene3D" id="2.40.260.10">
    <property type="entry name" value="Sortase"/>
    <property type="match status" value="1"/>
</dbReference>
<proteinExistence type="predicted"/>
<dbReference type="Proteomes" id="UP000678895">
    <property type="component" value="Unassembled WGS sequence"/>
</dbReference>
<dbReference type="CDD" id="cd05826">
    <property type="entry name" value="Sortase_B"/>
    <property type="match status" value="1"/>
</dbReference>
<organism evidence="3 4">
    <name type="scientific">Paenibacillus apis</name>
    <dbReference type="NCBI Taxonomy" id="1792174"/>
    <lineage>
        <taxon>Bacteria</taxon>
        <taxon>Bacillati</taxon>
        <taxon>Bacillota</taxon>
        <taxon>Bacilli</taxon>
        <taxon>Bacillales</taxon>
        <taxon>Paenibacillaceae</taxon>
        <taxon>Paenibacillus</taxon>
    </lineage>
</organism>
<dbReference type="EMBL" id="BORS01000022">
    <property type="protein sequence ID" value="GIO44747.1"/>
    <property type="molecule type" value="Genomic_DNA"/>
</dbReference>
<feature type="active site" description="Acyl-thioester intermediate" evidence="1">
    <location>
        <position position="250"/>
    </location>
</feature>
<evidence type="ECO:0000256" key="2">
    <source>
        <dbReference type="SAM" id="Phobius"/>
    </source>
</evidence>
<dbReference type="InterPro" id="IPR023365">
    <property type="entry name" value="Sortase_dom-sf"/>
</dbReference>
<dbReference type="SUPFAM" id="SSF63817">
    <property type="entry name" value="Sortase"/>
    <property type="match status" value="1"/>
</dbReference>
<protein>
    <recommendedName>
        <fullName evidence="5">Sortase B</fullName>
    </recommendedName>
</protein>
<gene>
    <name evidence="3" type="ORF">J41TS4_45050</name>
</gene>
<feature type="transmembrane region" description="Helical" evidence="2">
    <location>
        <begin position="21"/>
        <end position="41"/>
    </location>
</feature>
<dbReference type="InterPro" id="IPR009835">
    <property type="entry name" value="SrtB"/>
</dbReference>
<sequence>MSRNKNRHKAIVNRYAGIHKLLRILMVICFLGLLCSGYILMAEQREYRQGDEAYALLRTQAESPLTVEKDIINVPSANDVNPVREIDFSALKEVNPEVVAWISSEDQIIDYPIVQGTDNEYYLTHLFNGKKNKLGSLFVDYRTAGDFSGQNTIVYGHNMKDGSMFSSLGKYKDQEYFDKHPAMQLSTPSGVYTVEFFAGIVADGDYEFIRYQFHDDQDFLTYIDALKRDSTFKSDVSVAANERIVALCTCSYEFNNARYALFGKLVQTG</sequence>
<dbReference type="AlphaFoldDB" id="A0A919Y4Z8"/>
<reference evidence="3" key="1">
    <citation type="submission" date="2021-03" db="EMBL/GenBank/DDBJ databases">
        <title>Antimicrobial resistance genes in bacteria isolated from Japanese honey, and their potential for conferring macrolide and lincosamide resistance in the American foulbrood pathogen Paenibacillus larvae.</title>
        <authorList>
            <person name="Okamoto M."/>
            <person name="Kumagai M."/>
            <person name="Kanamori H."/>
            <person name="Takamatsu D."/>
        </authorList>
    </citation>
    <scope>NUCLEOTIDE SEQUENCE</scope>
    <source>
        <strain evidence="3">J41TS4</strain>
    </source>
</reference>
<keyword evidence="2" id="KW-0472">Membrane</keyword>
<evidence type="ECO:0000313" key="3">
    <source>
        <dbReference type="EMBL" id="GIO44747.1"/>
    </source>
</evidence>
<keyword evidence="2" id="KW-1133">Transmembrane helix</keyword>
<evidence type="ECO:0000256" key="1">
    <source>
        <dbReference type="PIRSR" id="PIRSR605754-1"/>
    </source>
</evidence>
<accession>A0A919Y4Z8</accession>